<reference evidence="2 3" key="1">
    <citation type="journal article" date="2014" name="Genome Announc.">
        <title>Complete Genome Sequence of Amino Acid-Utilizing Eubacterium acidaminophilum al-2 (DSM 3953).</title>
        <authorList>
            <person name="Poehlein A."/>
            <person name="Andreesen J.R."/>
            <person name="Daniel R."/>
        </authorList>
    </citation>
    <scope>NUCLEOTIDE SEQUENCE [LARGE SCALE GENOMIC DNA]</scope>
    <source>
        <strain evidence="2 3">DSM 3953</strain>
    </source>
</reference>
<dbReference type="OrthoDB" id="9811971at2"/>
<dbReference type="InterPro" id="IPR009711">
    <property type="entry name" value="UPF0473"/>
</dbReference>
<evidence type="ECO:0000256" key="1">
    <source>
        <dbReference type="HAMAP-Rule" id="MF_01448"/>
    </source>
</evidence>
<dbReference type="HAMAP" id="MF_01448">
    <property type="entry name" value="UPF0473"/>
    <property type="match status" value="1"/>
</dbReference>
<dbReference type="PATRIC" id="fig|1286171.3.peg.1205"/>
<keyword evidence="3" id="KW-1185">Reference proteome</keyword>
<dbReference type="RefSeq" id="WP_025435543.1">
    <property type="nucleotide sequence ID" value="NZ_CP007452.1"/>
</dbReference>
<accession>W8U6K3</accession>
<dbReference type="AlphaFoldDB" id="W8U6K3"/>
<organism evidence="2 3">
    <name type="scientific">Peptoclostridium acidaminophilum DSM 3953</name>
    <dbReference type="NCBI Taxonomy" id="1286171"/>
    <lineage>
        <taxon>Bacteria</taxon>
        <taxon>Bacillati</taxon>
        <taxon>Bacillota</taxon>
        <taxon>Clostridia</taxon>
        <taxon>Peptostreptococcales</taxon>
        <taxon>Peptoclostridiaceae</taxon>
        <taxon>Peptoclostridium</taxon>
    </lineage>
</organism>
<comment type="similarity">
    <text evidence="1">Belongs to the UPF0473 family.</text>
</comment>
<evidence type="ECO:0000313" key="3">
    <source>
        <dbReference type="Proteomes" id="UP000019591"/>
    </source>
</evidence>
<proteinExistence type="inferred from homology"/>
<dbReference type="Proteomes" id="UP000019591">
    <property type="component" value="Chromosome"/>
</dbReference>
<gene>
    <name evidence="2" type="ORF">EAL2_c12560</name>
</gene>
<dbReference type="eggNOG" id="COG3906">
    <property type="taxonomic scope" value="Bacteria"/>
</dbReference>
<sequence>MEDNKIILLDEEGNEMEFEIIMTLDVEGVEYAILAQEGDEESAVVLRMDYDADGELMLVPIEDDEEYENVVSAYEVLAEEEEL</sequence>
<dbReference type="STRING" id="1286171.EAL2_c12560"/>
<name>W8U6K3_PEPAC</name>
<dbReference type="Pfam" id="PF06949">
    <property type="entry name" value="DUF1292"/>
    <property type="match status" value="1"/>
</dbReference>
<evidence type="ECO:0000313" key="2">
    <source>
        <dbReference type="EMBL" id="AHM56551.1"/>
    </source>
</evidence>
<dbReference type="HOGENOM" id="CLU_146610_8_2_9"/>
<protein>
    <recommendedName>
        <fullName evidence="1">UPF0473 protein EAL2_c12560</fullName>
    </recommendedName>
</protein>
<dbReference type="EMBL" id="CP007452">
    <property type="protein sequence ID" value="AHM56551.1"/>
    <property type="molecule type" value="Genomic_DNA"/>
</dbReference>
<dbReference type="KEGG" id="eac:EAL2_c12560"/>